<sequence>AVRVRQFRAKPFLGNCSAAYPKLIKPRCIFSLEESEIETRDFGNMWSNPLTGVLANPGPYTYTHKDYFTLGATDSYHYP</sequence>
<reference evidence="1" key="1">
    <citation type="submission" date="2014-12" db="EMBL/GenBank/DDBJ databases">
        <title>Insight into the proteome of Arion vulgaris.</title>
        <authorList>
            <person name="Aradska J."/>
            <person name="Bulat T."/>
            <person name="Smidak R."/>
            <person name="Sarate P."/>
            <person name="Gangsoo J."/>
            <person name="Sialana F."/>
            <person name="Bilban M."/>
            <person name="Lubec G."/>
        </authorList>
    </citation>
    <scope>NUCLEOTIDE SEQUENCE</scope>
    <source>
        <tissue evidence="1">Skin</tissue>
    </source>
</reference>
<feature type="non-terminal residue" evidence="1">
    <location>
        <position position="1"/>
    </location>
</feature>
<accession>A0A0B6YVN9</accession>
<dbReference type="EMBL" id="HACG01012961">
    <property type="protein sequence ID" value="CEK59826.1"/>
    <property type="molecule type" value="Transcribed_RNA"/>
</dbReference>
<gene>
    <name evidence="1" type="primary">ORF37539</name>
</gene>
<evidence type="ECO:0000313" key="1">
    <source>
        <dbReference type="EMBL" id="CEK59826.1"/>
    </source>
</evidence>
<feature type="non-terminal residue" evidence="1">
    <location>
        <position position="79"/>
    </location>
</feature>
<name>A0A0B6YVN9_9EUPU</name>
<protein>
    <submittedName>
        <fullName evidence="1">Uncharacterized protein</fullName>
    </submittedName>
</protein>
<dbReference type="AlphaFoldDB" id="A0A0B6YVN9"/>
<proteinExistence type="predicted"/>
<organism evidence="1">
    <name type="scientific">Arion vulgaris</name>
    <dbReference type="NCBI Taxonomy" id="1028688"/>
    <lineage>
        <taxon>Eukaryota</taxon>
        <taxon>Metazoa</taxon>
        <taxon>Spiralia</taxon>
        <taxon>Lophotrochozoa</taxon>
        <taxon>Mollusca</taxon>
        <taxon>Gastropoda</taxon>
        <taxon>Heterobranchia</taxon>
        <taxon>Euthyneura</taxon>
        <taxon>Panpulmonata</taxon>
        <taxon>Eupulmonata</taxon>
        <taxon>Stylommatophora</taxon>
        <taxon>Helicina</taxon>
        <taxon>Arionoidea</taxon>
        <taxon>Arionidae</taxon>
        <taxon>Arion</taxon>
    </lineage>
</organism>